<dbReference type="Proteomes" id="UP000001514">
    <property type="component" value="Unassembled WGS sequence"/>
</dbReference>
<dbReference type="FunCoup" id="D8RE44">
    <property type="interactions" value="1724"/>
</dbReference>
<dbReference type="InterPro" id="IPR016123">
    <property type="entry name" value="Mog1/PsbP_a/b/a-sand"/>
</dbReference>
<feature type="domain" description="PsbP C-terminal" evidence="1">
    <location>
        <begin position="24"/>
        <end position="180"/>
    </location>
</feature>
<dbReference type="eggNOG" id="ENOG502QVK7">
    <property type="taxonomic scope" value="Eukaryota"/>
</dbReference>
<organism evidence="3">
    <name type="scientific">Selaginella moellendorffii</name>
    <name type="common">Spikemoss</name>
    <dbReference type="NCBI Taxonomy" id="88036"/>
    <lineage>
        <taxon>Eukaryota</taxon>
        <taxon>Viridiplantae</taxon>
        <taxon>Streptophyta</taxon>
        <taxon>Embryophyta</taxon>
        <taxon>Tracheophyta</taxon>
        <taxon>Lycopodiopsida</taxon>
        <taxon>Selaginellales</taxon>
        <taxon>Selaginellaceae</taxon>
        <taxon>Selaginella</taxon>
    </lineage>
</organism>
<dbReference type="GO" id="GO:0009535">
    <property type="term" value="C:chloroplast thylakoid membrane"/>
    <property type="evidence" value="ECO:0000318"/>
    <property type="project" value="GO_Central"/>
</dbReference>
<evidence type="ECO:0000313" key="2">
    <source>
        <dbReference type="EMBL" id="EFJ29374.1"/>
    </source>
</evidence>
<dbReference type="STRING" id="88036.D8RE44"/>
<dbReference type="HOGENOM" id="CLU_110874_0_0_1"/>
<dbReference type="KEGG" id="smo:SELMODRAFT_91861"/>
<dbReference type="NCBIfam" id="NF040946">
    <property type="entry name" value="PSII_PsbP"/>
    <property type="match status" value="1"/>
</dbReference>
<sequence length="182" mass="20041">MFSHKKTRVKVLAADVKSPASLHLVPYEDERNGFAFSRPEEWTKVDKYGATVLFEDPTKKSNSVGVVVSPVRISSLEEFGSPQEVAIKLMEAERKKPSTNAVELVSIDSRRMLIPGGASATVYEIEYKLDSTRGMKRVYSGVTIASRKLFIINVAVAEGANDTIDQETESALKCLVSSLRVT</sequence>
<dbReference type="GO" id="GO:0019898">
    <property type="term" value="C:extrinsic component of membrane"/>
    <property type="evidence" value="ECO:0007669"/>
    <property type="project" value="InterPro"/>
</dbReference>
<dbReference type="GO" id="GO:0048564">
    <property type="term" value="P:photosystem I assembly"/>
    <property type="evidence" value="ECO:0000318"/>
    <property type="project" value="GO_Central"/>
</dbReference>
<evidence type="ECO:0000259" key="1">
    <source>
        <dbReference type="Pfam" id="PF01789"/>
    </source>
</evidence>
<evidence type="ECO:0000313" key="3">
    <source>
        <dbReference type="Proteomes" id="UP000001514"/>
    </source>
</evidence>
<dbReference type="OrthoDB" id="2020701at2759"/>
<reference evidence="2 3" key="1">
    <citation type="journal article" date="2011" name="Science">
        <title>The Selaginella genome identifies genetic changes associated with the evolution of vascular plants.</title>
        <authorList>
            <person name="Banks J.A."/>
            <person name="Nishiyama T."/>
            <person name="Hasebe M."/>
            <person name="Bowman J.L."/>
            <person name="Gribskov M."/>
            <person name="dePamphilis C."/>
            <person name="Albert V.A."/>
            <person name="Aono N."/>
            <person name="Aoyama T."/>
            <person name="Ambrose B.A."/>
            <person name="Ashton N.W."/>
            <person name="Axtell M.J."/>
            <person name="Barker E."/>
            <person name="Barker M.S."/>
            <person name="Bennetzen J.L."/>
            <person name="Bonawitz N.D."/>
            <person name="Chapple C."/>
            <person name="Cheng C."/>
            <person name="Correa L.G."/>
            <person name="Dacre M."/>
            <person name="DeBarry J."/>
            <person name="Dreyer I."/>
            <person name="Elias M."/>
            <person name="Engstrom E.M."/>
            <person name="Estelle M."/>
            <person name="Feng L."/>
            <person name="Finet C."/>
            <person name="Floyd S.K."/>
            <person name="Frommer W.B."/>
            <person name="Fujita T."/>
            <person name="Gramzow L."/>
            <person name="Gutensohn M."/>
            <person name="Harholt J."/>
            <person name="Hattori M."/>
            <person name="Heyl A."/>
            <person name="Hirai T."/>
            <person name="Hiwatashi Y."/>
            <person name="Ishikawa M."/>
            <person name="Iwata M."/>
            <person name="Karol K.G."/>
            <person name="Koehler B."/>
            <person name="Kolukisaoglu U."/>
            <person name="Kubo M."/>
            <person name="Kurata T."/>
            <person name="Lalonde S."/>
            <person name="Li K."/>
            <person name="Li Y."/>
            <person name="Litt A."/>
            <person name="Lyons E."/>
            <person name="Manning G."/>
            <person name="Maruyama T."/>
            <person name="Michael T.P."/>
            <person name="Mikami K."/>
            <person name="Miyazaki S."/>
            <person name="Morinaga S."/>
            <person name="Murata T."/>
            <person name="Mueller-Roeber B."/>
            <person name="Nelson D.R."/>
            <person name="Obara M."/>
            <person name="Oguri Y."/>
            <person name="Olmstead R.G."/>
            <person name="Onodera N."/>
            <person name="Petersen B.L."/>
            <person name="Pils B."/>
            <person name="Prigge M."/>
            <person name="Rensing S.A."/>
            <person name="Riano-Pachon D.M."/>
            <person name="Roberts A.W."/>
            <person name="Sato Y."/>
            <person name="Scheller H.V."/>
            <person name="Schulz B."/>
            <person name="Schulz C."/>
            <person name="Shakirov E.V."/>
            <person name="Shibagaki N."/>
            <person name="Shinohara N."/>
            <person name="Shippen D.E."/>
            <person name="Soerensen I."/>
            <person name="Sotooka R."/>
            <person name="Sugimoto N."/>
            <person name="Sugita M."/>
            <person name="Sumikawa N."/>
            <person name="Tanurdzic M."/>
            <person name="Theissen G."/>
            <person name="Ulvskov P."/>
            <person name="Wakazuki S."/>
            <person name="Weng J.K."/>
            <person name="Willats W.W."/>
            <person name="Wipf D."/>
            <person name="Wolf P.G."/>
            <person name="Yang L."/>
            <person name="Zimmer A.D."/>
            <person name="Zhu Q."/>
            <person name="Mitros T."/>
            <person name="Hellsten U."/>
            <person name="Loque D."/>
            <person name="Otillar R."/>
            <person name="Salamov A."/>
            <person name="Schmutz J."/>
            <person name="Shapiro H."/>
            <person name="Lindquist E."/>
            <person name="Lucas S."/>
            <person name="Rokhsar D."/>
            <person name="Grigoriev I.V."/>
        </authorList>
    </citation>
    <scope>NUCLEOTIDE SEQUENCE [LARGE SCALE GENOMIC DNA]</scope>
</reference>
<dbReference type="OMA" id="AYKCEKE"/>
<keyword evidence="3" id="KW-1185">Reference proteome</keyword>
<dbReference type="PANTHER" id="PTHR31407:SF3">
    <property type="entry name" value="PSBP DOMAIN-CONTAINING PROTEIN 2, CHLOROPLASTIC"/>
    <property type="match status" value="1"/>
</dbReference>
<dbReference type="SUPFAM" id="SSF55724">
    <property type="entry name" value="Mog1p/PsbP-like"/>
    <property type="match status" value="1"/>
</dbReference>
<dbReference type="EMBL" id="GL377577">
    <property type="protein sequence ID" value="EFJ29374.1"/>
    <property type="molecule type" value="Genomic_DNA"/>
</dbReference>
<dbReference type="Pfam" id="PF01789">
    <property type="entry name" value="PsbP"/>
    <property type="match status" value="1"/>
</dbReference>
<dbReference type="Gramene" id="EFJ29374">
    <property type="protein sequence ID" value="EFJ29374"/>
    <property type="gene ID" value="SELMODRAFT_91861"/>
</dbReference>
<gene>
    <name evidence="2" type="ORF">SELMODRAFT_91861</name>
</gene>
<dbReference type="Gene3D" id="3.40.1000.10">
    <property type="entry name" value="Mog1/PsbP, alpha/beta/alpha sandwich"/>
    <property type="match status" value="1"/>
</dbReference>
<dbReference type="InterPro" id="IPR002683">
    <property type="entry name" value="PsbP_C"/>
</dbReference>
<dbReference type="PANTHER" id="PTHR31407">
    <property type="match status" value="1"/>
</dbReference>
<dbReference type="InParanoid" id="D8RE44"/>
<name>D8RE44_SELML</name>
<dbReference type="GO" id="GO:0005509">
    <property type="term" value="F:calcium ion binding"/>
    <property type="evidence" value="ECO:0007669"/>
    <property type="project" value="InterPro"/>
</dbReference>
<dbReference type="AlphaFoldDB" id="D8RE44"/>
<accession>D8RE44</accession>
<dbReference type="GO" id="GO:0009654">
    <property type="term" value="C:photosystem II oxygen evolving complex"/>
    <property type="evidence" value="ECO:0007669"/>
    <property type="project" value="InterPro"/>
</dbReference>
<protein>
    <recommendedName>
        <fullName evidence="1">PsbP C-terminal domain-containing protein</fullName>
    </recommendedName>
</protein>
<proteinExistence type="predicted"/>